<dbReference type="Proteomes" id="UP000318065">
    <property type="component" value="Chromosome"/>
</dbReference>
<evidence type="ECO:0000256" key="1">
    <source>
        <dbReference type="ARBA" id="ARBA00022527"/>
    </source>
</evidence>
<organism evidence="3 4">
    <name type="scientific">Rubrobacter xylanophilus</name>
    <dbReference type="NCBI Taxonomy" id="49319"/>
    <lineage>
        <taxon>Bacteria</taxon>
        <taxon>Bacillati</taxon>
        <taxon>Actinomycetota</taxon>
        <taxon>Rubrobacteria</taxon>
        <taxon>Rubrobacterales</taxon>
        <taxon>Rubrobacteraceae</taxon>
        <taxon>Rubrobacter</taxon>
    </lineage>
</organism>
<dbReference type="Gene3D" id="3.30.565.10">
    <property type="entry name" value="Histidine kinase-like ATPase, C-terminal domain"/>
    <property type="match status" value="1"/>
</dbReference>
<dbReference type="SUPFAM" id="SSF55874">
    <property type="entry name" value="ATPase domain of HSP90 chaperone/DNA topoisomerase II/histidine kinase"/>
    <property type="match status" value="1"/>
</dbReference>
<dbReference type="CDD" id="cd16936">
    <property type="entry name" value="HATPase_RsbW-like"/>
    <property type="match status" value="1"/>
</dbReference>
<keyword evidence="1" id="KW-0723">Serine/threonine-protein kinase</keyword>
<dbReference type="InterPro" id="IPR003594">
    <property type="entry name" value="HATPase_dom"/>
</dbReference>
<keyword evidence="3" id="KW-0418">Kinase</keyword>
<dbReference type="GO" id="GO:0004674">
    <property type="term" value="F:protein serine/threonine kinase activity"/>
    <property type="evidence" value="ECO:0007669"/>
    <property type="project" value="UniProtKB-KW"/>
</dbReference>
<dbReference type="EMBL" id="AP019791">
    <property type="protein sequence ID" value="BBL79987.1"/>
    <property type="molecule type" value="Genomic_DNA"/>
</dbReference>
<dbReference type="InterPro" id="IPR050267">
    <property type="entry name" value="Anti-sigma-factor_SerPK"/>
</dbReference>
<reference evidence="3" key="1">
    <citation type="journal article" date="2019" name="Microbiol. Resour. Announc.">
        <title>Complete Genome Sequence of Rubrobacter xylanophilus Strain AA3-22, Isolated from Arima Onsen in Japan.</title>
        <authorList>
            <person name="Tomariguchi N."/>
            <person name="Miyazaki K."/>
        </authorList>
    </citation>
    <scope>NUCLEOTIDE SEQUENCE [LARGE SCALE GENOMIC DNA]</scope>
    <source>
        <strain evidence="3">AA3-22</strain>
    </source>
</reference>
<sequence length="151" mass="16640">MRFRGAGQGAAVLLRSKLRIDSRLEEVSRARRWLMEHALEAGFPEDETHRLGLALSEACTNVIKHAYGGAAGNAIDLELDADAERLVVRIRDTGKPFDPASYTPPDLSQAHESGYGVHLMRVIMDEVRYAPSPGGGTTLTMVRLRERRPSS</sequence>
<keyword evidence="3" id="KW-0808">Transferase</keyword>
<gene>
    <name evidence="3" type="primary">rsbW</name>
    <name evidence="3" type="ORF">RxyAA322_18410</name>
</gene>
<evidence type="ECO:0000313" key="3">
    <source>
        <dbReference type="EMBL" id="BBL79987.1"/>
    </source>
</evidence>
<dbReference type="PANTHER" id="PTHR35526">
    <property type="entry name" value="ANTI-SIGMA-F FACTOR RSBW-RELATED"/>
    <property type="match status" value="1"/>
</dbReference>
<feature type="domain" description="Histidine kinase/HSP90-like ATPase" evidence="2">
    <location>
        <begin position="22"/>
        <end position="142"/>
    </location>
</feature>
<name>A0A510HNA2_9ACTN</name>
<dbReference type="Pfam" id="PF13581">
    <property type="entry name" value="HATPase_c_2"/>
    <property type="match status" value="1"/>
</dbReference>
<dbReference type="InterPro" id="IPR036890">
    <property type="entry name" value="HATPase_C_sf"/>
</dbReference>
<dbReference type="AlphaFoldDB" id="A0A510HNA2"/>
<protein>
    <submittedName>
        <fullName evidence="3">Histidine kinase</fullName>
    </submittedName>
</protein>
<evidence type="ECO:0000313" key="4">
    <source>
        <dbReference type="Proteomes" id="UP000318065"/>
    </source>
</evidence>
<proteinExistence type="predicted"/>
<keyword evidence="4" id="KW-1185">Reference proteome</keyword>
<accession>A0A510HNA2</accession>
<dbReference type="PANTHER" id="PTHR35526:SF3">
    <property type="entry name" value="ANTI-SIGMA-F FACTOR RSBW"/>
    <property type="match status" value="1"/>
</dbReference>
<evidence type="ECO:0000259" key="2">
    <source>
        <dbReference type="Pfam" id="PF13581"/>
    </source>
</evidence>